<dbReference type="AlphaFoldDB" id="A0ABD0LA56"/>
<dbReference type="SUPFAM" id="SSF52266">
    <property type="entry name" value="SGNH hydrolase"/>
    <property type="match status" value="1"/>
</dbReference>
<organism evidence="2 3">
    <name type="scientific">Batillaria attramentaria</name>
    <dbReference type="NCBI Taxonomy" id="370345"/>
    <lineage>
        <taxon>Eukaryota</taxon>
        <taxon>Metazoa</taxon>
        <taxon>Spiralia</taxon>
        <taxon>Lophotrochozoa</taxon>
        <taxon>Mollusca</taxon>
        <taxon>Gastropoda</taxon>
        <taxon>Caenogastropoda</taxon>
        <taxon>Sorbeoconcha</taxon>
        <taxon>Cerithioidea</taxon>
        <taxon>Batillariidae</taxon>
        <taxon>Batillaria</taxon>
    </lineage>
</organism>
<accession>A0ABD0LA56</accession>
<evidence type="ECO:0008006" key="4">
    <source>
        <dbReference type="Google" id="ProtNLM"/>
    </source>
</evidence>
<gene>
    <name evidence="2" type="ORF">BaRGS_00012484</name>
</gene>
<dbReference type="PANTHER" id="PTHR14469:SF0">
    <property type="entry name" value="FAMILY WITH SEQUENCE SIMILARITY 113"/>
    <property type="match status" value="1"/>
</dbReference>
<dbReference type="Gene3D" id="3.40.50.1110">
    <property type="entry name" value="SGNH hydrolase"/>
    <property type="match status" value="1"/>
</dbReference>
<evidence type="ECO:0000313" key="3">
    <source>
        <dbReference type="Proteomes" id="UP001519460"/>
    </source>
</evidence>
<name>A0ABD0LA56_9CAEN</name>
<dbReference type="EMBL" id="JACVVK020000068">
    <property type="protein sequence ID" value="KAK7496319.1"/>
    <property type="molecule type" value="Genomic_DNA"/>
</dbReference>
<dbReference type="PANTHER" id="PTHR14469">
    <property type="entry name" value="SARCOMA ANTIGEN NY-SAR-23"/>
    <property type="match status" value="1"/>
</dbReference>
<proteinExistence type="inferred from homology"/>
<evidence type="ECO:0000313" key="2">
    <source>
        <dbReference type="EMBL" id="KAK7496319.1"/>
    </source>
</evidence>
<evidence type="ECO:0000256" key="1">
    <source>
        <dbReference type="ARBA" id="ARBA00037957"/>
    </source>
</evidence>
<keyword evidence="3" id="KW-1185">Reference proteome</keyword>
<comment type="similarity">
    <text evidence="1">Belongs to the PC-esterase family.</text>
</comment>
<comment type="caution">
    <text evidence="2">The sequence shown here is derived from an EMBL/GenBank/DDBJ whole genome shotgun (WGS) entry which is preliminary data.</text>
</comment>
<reference evidence="2 3" key="1">
    <citation type="journal article" date="2023" name="Sci. Data">
        <title>Genome assembly of the Korean intertidal mud-creeper Batillaria attramentaria.</title>
        <authorList>
            <person name="Patra A.K."/>
            <person name="Ho P.T."/>
            <person name="Jun S."/>
            <person name="Lee S.J."/>
            <person name="Kim Y."/>
            <person name="Won Y.J."/>
        </authorList>
    </citation>
    <scope>NUCLEOTIDE SEQUENCE [LARGE SCALE GENOMIC DNA]</scope>
    <source>
        <strain evidence="2">Wonlab-2016</strain>
    </source>
</reference>
<protein>
    <recommendedName>
        <fullName evidence="4">PC-esterase domain-containing protein 1A</fullName>
    </recommendedName>
</protein>
<dbReference type="Proteomes" id="UP001519460">
    <property type="component" value="Unassembled WGS sequence"/>
</dbReference>
<sequence length="424" mass="49186">MVRNSNISGFTTEDVRRLLMNKFIVIIGDSIQRGIYKDIVYMLQCDSLLRENDLKAKGELTFCGDDLIEGGRKSKDGMNNGIKYSEVRQYVTDTHLVRFYFVTRCYNAYVESILEDLKQEPLPDLVIMNSCLWDMTRYGSNAINEYKEKLQQLMARLTHILPPSCLFIWNTTMPISKCARGGFLVPEVSYRSGMLRLDVLEANLYAARLVRDHGYDVLDLHFYFRGLLELRVQDGIHWCAYAHRRITNILLKHVSNAWGFPSPPIGEITGRPLTNMNSPAARHHWLGRGGHCRSFSSTMDVQSSLVPYPAAAAEARAHNLNNQYRNCRNDFDSHQNSFESHHHGNSHRNINLVNSFNDNFRISAPPNKNYPQPYSQSSSRYAEDRWFGQQMQADFSWQPYTSTDLNGRERYVHRVSRQHYRYPY</sequence>
<dbReference type="InterPro" id="IPR036514">
    <property type="entry name" value="SGNH_hydro_sf"/>
</dbReference>